<organism evidence="2 3">
    <name type="scientific">Trypanosoma conorhini</name>
    <dbReference type="NCBI Taxonomy" id="83891"/>
    <lineage>
        <taxon>Eukaryota</taxon>
        <taxon>Discoba</taxon>
        <taxon>Euglenozoa</taxon>
        <taxon>Kinetoplastea</taxon>
        <taxon>Metakinetoplastina</taxon>
        <taxon>Trypanosomatida</taxon>
        <taxon>Trypanosomatidae</taxon>
        <taxon>Trypanosoma</taxon>
    </lineage>
</organism>
<dbReference type="EMBL" id="MKKU01000386">
    <property type="protein sequence ID" value="RNF13911.1"/>
    <property type="molecule type" value="Genomic_DNA"/>
</dbReference>
<feature type="compositionally biased region" description="Basic and acidic residues" evidence="1">
    <location>
        <begin position="579"/>
        <end position="590"/>
    </location>
</feature>
<feature type="compositionally biased region" description="Low complexity" evidence="1">
    <location>
        <begin position="11"/>
        <end position="27"/>
    </location>
</feature>
<protein>
    <submittedName>
        <fullName evidence="2">Uncharacterized protein</fullName>
    </submittedName>
</protein>
<proteinExistence type="predicted"/>
<keyword evidence="3" id="KW-1185">Reference proteome</keyword>
<evidence type="ECO:0000313" key="3">
    <source>
        <dbReference type="Proteomes" id="UP000284403"/>
    </source>
</evidence>
<feature type="compositionally biased region" description="Basic residues" evidence="1">
    <location>
        <begin position="494"/>
        <end position="513"/>
    </location>
</feature>
<feature type="compositionally biased region" description="Low complexity" evidence="1">
    <location>
        <begin position="753"/>
        <end position="772"/>
    </location>
</feature>
<feature type="compositionally biased region" description="Low complexity" evidence="1">
    <location>
        <begin position="415"/>
        <end position="432"/>
    </location>
</feature>
<gene>
    <name evidence="2" type="ORF">Tco025E_06161</name>
</gene>
<feature type="region of interest" description="Disordered" evidence="1">
    <location>
        <begin position="101"/>
        <end position="135"/>
    </location>
</feature>
<feature type="compositionally biased region" description="Basic residues" evidence="1">
    <location>
        <begin position="773"/>
        <end position="786"/>
    </location>
</feature>
<feature type="region of interest" description="Disordered" evidence="1">
    <location>
        <begin position="395"/>
        <end position="432"/>
    </location>
</feature>
<dbReference type="OrthoDB" id="253077at2759"/>
<feature type="region of interest" description="Disordered" evidence="1">
    <location>
        <begin position="555"/>
        <end position="647"/>
    </location>
</feature>
<dbReference type="AlphaFoldDB" id="A0A3R7MET2"/>
<feature type="region of interest" description="Disordered" evidence="1">
    <location>
        <begin position="489"/>
        <end position="515"/>
    </location>
</feature>
<feature type="region of interest" description="Disordered" evidence="1">
    <location>
        <begin position="294"/>
        <end position="338"/>
    </location>
</feature>
<dbReference type="GeneID" id="40319772"/>
<dbReference type="Proteomes" id="UP000284403">
    <property type="component" value="Unassembled WGS sequence"/>
</dbReference>
<name>A0A3R7MET2_9TRYP</name>
<feature type="region of interest" description="Disordered" evidence="1">
    <location>
        <begin position="1"/>
        <end position="28"/>
    </location>
</feature>
<feature type="region of interest" description="Disordered" evidence="1">
    <location>
        <begin position="187"/>
        <end position="206"/>
    </location>
</feature>
<reference evidence="2 3" key="1">
    <citation type="journal article" date="2018" name="BMC Genomics">
        <title>Genomic comparison of Trypanosoma conorhini and Trypanosoma rangeli to Trypanosoma cruzi strains of high and low virulence.</title>
        <authorList>
            <person name="Bradwell K.R."/>
            <person name="Koparde V.N."/>
            <person name="Matveyev A.V."/>
            <person name="Serrano M.G."/>
            <person name="Alves J.M."/>
            <person name="Parikh H."/>
            <person name="Huang B."/>
            <person name="Lee V."/>
            <person name="Espinosa-Alvarez O."/>
            <person name="Ortiz P.A."/>
            <person name="Costa-Martins A.G."/>
            <person name="Teixeira M.M."/>
            <person name="Buck G.A."/>
        </authorList>
    </citation>
    <scope>NUCLEOTIDE SEQUENCE [LARGE SCALE GENOMIC DNA]</scope>
    <source>
        <strain evidence="2 3">025E</strain>
    </source>
</reference>
<evidence type="ECO:0000256" key="1">
    <source>
        <dbReference type="SAM" id="MobiDB-lite"/>
    </source>
</evidence>
<feature type="region of interest" description="Disordered" evidence="1">
    <location>
        <begin position="358"/>
        <end position="378"/>
    </location>
</feature>
<feature type="region of interest" description="Disordered" evidence="1">
    <location>
        <begin position="729"/>
        <end position="786"/>
    </location>
</feature>
<sequence length="786" mass="84840">MAEQTRGQAGPTSPSLSLSLSPVTPVTPEAPSCVGLPAILACDEAAAVRPRQQQQQQEALPLTALRSVCEQMGRVLQRQETSFREVDACVSRQSSLAAASRALLEASSPEQESSCSQPRDEEQWHRPHQHQRSREELADAVLAVDEATSLAATPRTRSVTGCRPFAAAPVSSCEMTCEEQRQVLAQAQQREPQRRQCEEPQESVSGVAADDAQDVITLQPSLNCLVFDAAATPCQLLSPFPTPVGTGLLVPLKSPMVRLDSIPSVSISPLSRPLSALMESPTFALLPRREGLAPMGTSTPLQLSVQQPGTDASSSDSVPLAISPSPLTRGVGEAGAAAGHPWSASGVIDLSFNRTPKCSLNSSPSHRVPGPASARNASGTSDFLLAHSVSTDSAAHVPTGQERGEATRAPPFSRVPPVQTMRRPPTVPRRNVPLEVSMSGDEVRISDEEPLHADFSGEEFSSISIGEEEGGGEALMTRWQLHQRLFEPSPSRWRSSRGHGARAAPKRPKRGRAGRWDMFSRLRELERIRVSNHEALEERELQSLLSSEANLNPLEASWMESETSESGGSPAGRRRRRRGEAGAEPREASVVKDTAACSSPSQAHDDHAGGGRGPQVRRSRRRRRCSSLHTQRRRKRQGGSRAARATAPVGAVMAGGVTAVTCRLCPCPLRGSRRGEGGKRVPPPRSLAARARRGRWGTSAARATRMPRGLCNTLQPRGRRRRTFSCRLCRAPRETRRQLPRRGARLPPPARRTPPQARATSASAPSASIRPCGRARRHPGPRRGCC</sequence>
<accession>A0A3R7MET2</accession>
<dbReference type="RefSeq" id="XP_029226973.1">
    <property type="nucleotide sequence ID" value="XM_029373049.1"/>
</dbReference>
<feature type="region of interest" description="Disordered" evidence="1">
    <location>
        <begin position="671"/>
        <end position="700"/>
    </location>
</feature>
<feature type="compositionally biased region" description="Low complexity" evidence="1">
    <location>
        <begin position="101"/>
        <end position="117"/>
    </location>
</feature>
<feature type="compositionally biased region" description="Polar residues" evidence="1">
    <location>
        <begin position="296"/>
        <end position="317"/>
    </location>
</feature>
<comment type="caution">
    <text evidence="2">The sequence shown here is derived from an EMBL/GenBank/DDBJ whole genome shotgun (WGS) entry which is preliminary data.</text>
</comment>
<evidence type="ECO:0000313" key="2">
    <source>
        <dbReference type="EMBL" id="RNF13911.1"/>
    </source>
</evidence>
<feature type="compositionally biased region" description="Basic residues" evidence="1">
    <location>
        <begin position="615"/>
        <end position="638"/>
    </location>
</feature>